<keyword evidence="2" id="KW-1185">Reference proteome</keyword>
<evidence type="ECO:0000313" key="2">
    <source>
        <dbReference type="Proteomes" id="UP000582016"/>
    </source>
</evidence>
<accession>A0A8H5I4U4</accession>
<dbReference type="OrthoDB" id="4633509at2759"/>
<name>A0A8H5I4U4_9HYPO</name>
<gene>
    <name evidence="1" type="ORF">FPHYL_14078</name>
</gene>
<reference evidence="1 2" key="1">
    <citation type="submission" date="2020-05" db="EMBL/GenBank/DDBJ databases">
        <title>Identification and distribution of gene clusters putatively required for synthesis of sphingolipid metabolism inhibitors in phylogenetically diverse species of the filamentous fungus Fusarium.</title>
        <authorList>
            <person name="Kim H.-S."/>
            <person name="Busman M."/>
            <person name="Brown D.W."/>
            <person name="Divon H."/>
            <person name="Uhlig S."/>
            <person name="Proctor R.H."/>
        </authorList>
    </citation>
    <scope>NUCLEOTIDE SEQUENCE [LARGE SCALE GENOMIC DNA]</scope>
    <source>
        <strain evidence="1 2">NRRL 13617</strain>
    </source>
</reference>
<dbReference type="AlphaFoldDB" id="A0A8H5I4U4"/>
<proteinExistence type="predicted"/>
<organism evidence="1 2">
    <name type="scientific">Fusarium phyllophilum</name>
    <dbReference type="NCBI Taxonomy" id="47803"/>
    <lineage>
        <taxon>Eukaryota</taxon>
        <taxon>Fungi</taxon>
        <taxon>Dikarya</taxon>
        <taxon>Ascomycota</taxon>
        <taxon>Pezizomycotina</taxon>
        <taxon>Sordariomycetes</taxon>
        <taxon>Hypocreomycetidae</taxon>
        <taxon>Hypocreales</taxon>
        <taxon>Nectriaceae</taxon>
        <taxon>Fusarium</taxon>
        <taxon>Fusarium fujikuroi species complex</taxon>
    </lineage>
</organism>
<sequence length="312" mass="35327">MEENILRLRRAQEIRVLEKAQTRAATVPFRDDILMSSPPSCSAADFKRPRLRRCLFDPATIDWSRSSRVGGGLDGYIWKVWFGADGPYALKVVSKPMFTVRPPFSHFLLQFWDANQPDFHHYFAAQRECQNAALLQMLETAIQQAATPIIVNASPRTKDEALANLYAFSSEGRQKNKSAPAQGAHVEEIVTIPRIRKCYGWTKFSGHVLLGLPKDLRPPVLQVGKFCRSISTQKEYTAIVYEYVEEGENRPDVVEEADKFFWLAGFSHSSSPAARNWKSGVLVDLSDIIQAGGYGWYAKRYGPWDANKLLRP</sequence>
<evidence type="ECO:0000313" key="1">
    <source>
        <dbReference type="EMBL" id="KAF5530443.1"/>
    </source>
</evidence>
<dbReference type="Proteomes" id="UP000582016">
    <property type="component" value="Unassembled WGS sequence"/>
</dbReference>
<dbReference type="EMBL" id="JAAOAQ010001085">
    <property type="protein sequence ID" value="KAF5530443.1"/>
    <property type="molecule type" value="Genomic_DNA"/>
</dbReference>
<protein>
    <submittedName>
        <fullName evidence="1">Uncharacterized protein</fullName>
    </submittedName>
</protein>
<comment type="caution">
    <text evidence="1">The sequence shown here is derived from an EMBL/GenBank/DDBJ whole genome shotgun (WGS) entry which is preliminary data.</text>
</comment>